<feature type="transmembrane region" description="Helical" evidence="1">
    <location>
        <begin position="96"/>
        <end position="114"/>
    </location>
</feature>
<reference evidence="2 3" key="1">
    <citation type="submission" date="2019-03" db="EMBL/GenBank/DDBJ databases">
        <title>Genomic Encyclopedia of Type Strains, Phase IV (KMG-IV): sequencing the most valuable type-strain genomes for metagenomic binning, comparative biology and taxonomic classification.</title>
        <authorList>
            <person name="Goeker M."/>
        </authorList>
    </citation>
    <scope>NUCLEOTIDE SEQUENCE [LARGE SCALE GENOMIC DNA]</scope>
    <source>
        <strain evidence="2 3">LX-B</strain>
    </source>
</reference>
<feature type="transmembrane region" description="Helical" evidence="1">
    <location>
        <begin position="134"/>
        <end position="158"/>
    </location>
</feature>
<keyword evidence="1" id="KW-1133">Transmembrane helix</keyword>
<evidence type="ECO:0000256" key="1">
    <source>
        <dbReference type="SAM" id="Phobius"/>
    </source>
</evidence>
<keyword evidence="1" id="KW-0472">Membrane</keyword>
<dbReference type="Proteomes" id="UP000295008">
    <property type="component" value="Unassembled WGS sequence"/>
</dbReference>
<gene>
    <name evidence="2" type="ORF">EDC14_100921</name>
</gene>
<proteinExistence type="predicted"/>
<dbReference type="RefSeq" id="WP_132013985.1">
    <property type="nucleotide sequence ID" value="NZ_SLUN01000009.1"/>
</dbReference>
<evidence type="ECO:0000313" key="3">
    <source>
        <dbReference type="Proteomes" id="UP000295008"/>
    </source>
</evidence>
<name>A0A4R1RW84_HYDET</name>
<feature type="transmembrane region" description="Helical" evidence="1">
    <location>
        <begin position="66"/>
        <end position="84"/>
    </location>
</feature>
<dbReference type="AlphaFoldDB" id="A0A4R1RW84"/>
<protein>
    <submittedName>
        <fullName evidence="2">Uncharacterized protein</fullName>
    </submittedName>
</protein>
<keyword evidence="3" id="KW-1185">Reference proteome</keyword>
<evidence type="ECO:0000313" key="2">
    <source>
        <dbReference type="EMBL" id="TCL70704.1"/>
    </source>
</evidence>
<feature type="transmembrane region" description="Helical" evidence="1">
    <location>
        <begin position="12"/>
        <end position="31"/>
    </location>
</feature>
<dbReference type="EMBL" id="SLUN01000009">
    <property type="protein sequence ID" value="TCL70704.1"/>
    <property type="molecule type" value="Genomic_DNA"/>
</dbReference>
<organism evidence="2 3">
    <name type="scientific">Hydrogenispora ethanolica</name>
    <dbReference type="NCBI Taxonomy" id="1082276"/>
    <lineage>
        <taxon>Bacteria</taxon>
        <taxon>Bacillati</taxon>
        <taxon>Bacillota</taxon>
        <taxon>Hydrogenispora</taxon>
    </lineage>
</organism>
<comment type="caution">
    <text evidence="2">The sequence shown here is derived from an EMBL/GenBank/DDBJ whole genome shotgun (WGS) entry which is preliminary data.</text>
</comment>
<keyword evidence="1" id="KW-0812">Transmembrane</keyword>
<accession>A0A4R1RW84</accession>
<sequence>MFQKWAAFCSKFMAVHVLSYFLAGAFFYQWLTKPFYQGQGAEAIFKTFMRTESEPLLWQHVMTWQIPGQILRGLLMGWALLPFLEVLRGWRYWKRVWVLFGIYFVFSHLSATGPTTGGIEGLIYLRPEIMNPRIFLAVQPEIILQALVLALGVSWWMIPKSERKVGTVLTHD</sequence>